<organism evidence="2 3">
    <name type="scientific">Hyphococcus aureus</name>
    <dbReference type="NCBI Taxonomy" id="2666033"/>
    <lineage>
        <taxon>Bacteria</taxon>
        <taxon>Pseudomonadati</taxon>
        <taxon>Pseudomonadota</taxon>
        <taxon>Alphaproteobacteria</taxon>
        <taxon>Parvularculales</taxon>
        <taxon>Parvularculaceae</taxon>
        <taxon>Hyphococcus</taxon>
    </lineage>
</organism>
<sequence>ALRWVRPVMQGRLLKVTGKVQREGRVIHVISEQIDDLSYLFDELGDAETSIDMTWRSADEVKKQIPDSRQTSRFKTGPTAPPAVHPRQQARKLFQSRDFH</sequence>
<evidence type="ECO:0000313" key="2">
    <source>
        <dbReference type="EMBL" id="MFC6037796.1"/>
    </source>
</evidence>
<name>A0ABW1L2H9_9PROT</name>
<evidence type="ECO:0000313" key="3">
    <source>
        <dbReference type="Proteomes" id="UP001596116"/>
    </source>
</evidence>
<comment type="caution">
    <text evidence="2">The sequence shown here is derived from an EMBL/GenBank/DDBJ whole genome shotgun (WGS) entry which is preliminary data.</text>
</comment>
<dbReference type="EMBL" id="JBHPON010000004">
    <property type="protein sequence ID" value="MFC6037796.1"/>
    <property type="molecule type" value="Genomic_DNA"/>
</dbReference>
<dbReference type="Proteomes" id="UP001596116">
    <property type="component" value="Unassembled WGS sequence"/>
</dbReference>
<feature type="non-terminal residue" evidence="2">
    <location>
        <position position="1"/>
    </location>
</feature>
<accession>A0ABW1L2H9</accession>
<gene>
    <name evidence="2" type="ORF">ACFMB1_19750</name>
</gene>
<reference evidence="2 3" key="1">
    <citation type="submission" date="2024-09" db="EMBL/GenBank/DDBJ databases">
        <authorList>
            <person name="Zhang Z.-H."/>
        </authorList>
    </citation>
    <scope>NUCLEOTIDE SEQUENCE [LARGE SCALE GENOMIC DNA]</scope>
    <source>
        <strain evidence="2 3">HHTR114</strain>
    </source>
</reference>
<evidence type="ECO:0000256" key="1">
    <source>
        <dbReference type="SAM" id="MobiDB-lite"/>
    </source>
</evidence>
<protein>
    <submittedName>
        <fullName evidence="2">Uncharacterized protein</fullName>
    </submittedName>
</protein>
<feature type="region of interest" description="Disordered" evidence="1">
    <location>
        <begin position="60"/>
        <end position="100"/>
    </location>
</feature>
<keyword evidence="3" id="KW-1185">Reference proteome</keyword>
<dbReference type="RefSeq" id="WP_379923980.1">
    <property type="nucleotide sequence ID" value="NZ_JBHPON010000004.1"/>
</dbReference>
<proteinExistence type="predicted"/>